<evidence type="ECO:0000256" key="2">
    <source>
        <dbReference type="SAM" id="Phobius"/>
    </source>
</evidence>
<name>A0A6J4P691_9ACTN</name>
<keyword evidence="2" id="KW-1133">Transmembrane helix</keyword>
<dbReference type="EMBL" id="CADCUP010000174">
    <property type="protein sequence ID" value="CAA9407446.1"/>
    <property type="molecule type" value="Genomic_DNA"/>
</dbReference>
<proteinExistence type="predicted"/>
<feature type="non-terminal residue" evidence="3">
    <location>
        <position position="1"/>
    </location>
</feature>
<accession>A0A6J4P691</accession>
<organism evidence="3">
    <name type="scientific">uncultured Nocardioides sp</name>
    <dbReference type="NCBI Taxonomy" id="198441"/>
    <lineage>
        <taxon>Bacteria</taxon>
        <taxon>Bacillati</taxon>
        <taxon>Actinomycetota</taxon>
        <taxon>Actinomycetes</taxon>
        <taxon>Propionibacteriales</taxon>
        <taxon>Nocardioidaceae</taxon>
        <taxon>Nocardioides</taxon>
        <taxon>environmental samples</taxon>
    </lineage>
</organism>
<feature type="transmembrane region" description="Helical" evidence="2">
    <location>
        <begin position="21"/>
        <end position="42"/>
    </location>
</feature>
<reference evidence="3" key="1">
    <citation type="submission" date="2020-02" db="EMBL/GenBank/DDBJ databases">
        <authorList>
            <person name="Meier V. D."/>
        </authorList>
    </citation>
    <scope>NUCLEOTIDE SEQUENCE</scope>
    <source>
        <strain evidence="3">AVDCRST_MAG06</strain>
    </source>
</reference>
<feature type="region of interest" description="Disordered" evidence="1">
    <location>
        <begin position="56"/>
        <end position="80"/>
    </location>
</feature>
<sequence>GYLVYVAIDFGGSARAGRSEAWWLLALASLGAVACLFAGLLLGSRLARVLGWAKPPGEPANPGAERPAPQRVPGGRRAAR</sequence>
<dbReference type="RefSeq" id="WP_295660421.1">
    <property type="nucleotide sequence ID" value="NZ_CADCUP010000174.1"/>
</dbReference>
<gene>
    <name evidence="3" type="ORF">AVDCRST_MAG06-2637</name>
</gene>
<evidence type="ECO:0000256" key="1">
    <source>
        <dbReference type="SAM" id="MobiDB-lite"/>
    </source>
</evidence>
<keyword evidence="2" id="KW-0472">Membrane</keyword>
<keyword evidence="2" id="KW-0812">Transmembrane</keyword>
<protein>
    <submittedName>
        <fullName evidence="3">Uncharacterized protein</fullName>
    </submittedName>
</protein>
<dbReference type="AlphaFoldDB" id="A0A6J4P691"/>
<evidence type="ECO:0000313" key="3">
    <source>
        <dbReference type="EMBL" id="CAA9407446.1"/>
    </source>
</evidence>